<dbReference type="SUPFAM" id="SSF48371">
    <property type="entry name" value="ARM repeat"/>
    <property type="match status" value="1"/>
</dbReference>
<keyword evidence="4 6" id="KW-0539">Nucleus</keyword>
<dbReference type="PANTHER" id="PTHR21704:SF18">
    <property type="entry name" value="NIPPED-B-LIKE PROTEIN"/>
    <property type="match status" value="1"/>
</dbReference>
<feature type="compositionally biased region" description="Basic and acidic residues" evidence="7">
    <location>
        <begin position="1044"/>
        <end position="1059"/>
    </location>
</feature>
<dbReference type="Pfam" id="PF12765">
    <property type="entry name" value="Cohesin_HEAT"/>
    <property type="match status" value="1"/>
</dbReference>
<feature type="domain" description="Sister chromatid cohesion C-terminal" evidence="8">
    <location>
        <begin position="581"/>
        <end position="784"/>
    </location>
</feature>
<dbReference type="Proteomes" id="UP000759131">
    <property type="component" value="Unassembled WGS sequence"/>
</dbReference>
<protein>
    <recommendedName>
        <fullName evidence="6">Nipped-B protein</fullName>
    </recommendedName>
</protein>
<dbReference type="InterPro" id="IPR011989">
    <property type="entry name" value="ARM-like"/>
</dbReference>
<gene>
    <name evidence="9" type="ORF">OSB1V03_LOCUS1842</name>
</gene>
<evidence type="ECO:0000256" key="4">
    <source>
        <dbReference type="ARBA" id="ARBA00023242"/>
    </source>
</evidence>
<evidence type="ECO:0000256" key="7">
    <source>
        <dbReference type="SAM" id="MobiDB-lite"/>
    </source>
</evidence>
<dbReference type="GO" id="GO:0071169">
    <property type="term" value="P:establishment of protein localization to chromatin"/>
    <property type="evidence" value="ECO:0007669"/>
    <property type="project" value="TreeGrafter"/>
</dbReference>
<sequence>MLKLLNEFMNCEKLLAEKWILSSLWMKEKRIQEIETQFLAILNAKFAESETEIDVTIAELFIKCLEISQFQTISRLFDASLSHVTSSLSLTSNTTQRSRAMKSLSQILVNCSLEKSTQLLARSDLQMAMRSALLDASTSVREATVDLIGRFVLQSKSMELCDKYCDLIGERILDTGVSVRKRVIKILRDICIAFPEFAKCGELQLKVIKRVNDEGEGIRKLVLETVRDLWFRSLNDTTTTTSDAQTVVSHKVMSLLHVISVMLQNDGSIDSLHQLIEQIVKNDCELSSAQTIVDFVVARVLTAAEPPPTHGAANRALINLAAIHLVAIFARISPQILVKHCDSLQSLLSLSCDTIVDIHLRNKLIQSLERILQRVSHPSQQLMTRLEEDLTKQILQSSALILPSSVKCLAVVIAFHTKNFKLSTDLFHKFKQYMLASRDPQNKPRLLRSIYSLGLFVKHFAKHFDSQSKQLILDHILALIQSQVDDGLSDSDVIVRCVTSLGFIIESDPKICLQRRVIELYLRLLAEGAGDCFCAQVLTNFRNYLNESLDEDERVNKAIEWSRESLKTMTSEDCDSNSTQSQIIQTYLTPILDKSISASAHIRRVACNVVHVIHSGGHVHPLQLVPHLIAMTTDDDRDIRSRADHVLHEIERKFHGFVAMKARAGILLATELCARVKCRGYRLLDDNSGDVTSRLATLYHVVCTNRQSRRGFVQQLLRNFEVTSSPTTTTDDTAVYESSATTETTHDDQSTTSDDQSIQLVFEMLLFFPFTVCDEIMYILQQLECIQSVNSTHTSQLFTELFGFESEEQMDDKFDDNYDTFANDLRENETTIVCRQQVLKQIQRSLRRVFLVSILRKLLKEFYLIKDEKILEYSPNEPKVWEKPIHRRQIESSNLCETLSLASPALGVEPKIDDLLEELKRFKSVSLTSNDPNISNALINQKLFQIKKRVESQSKAFTIEANHRTTQMDDELNESERKRLLDSIRKTSCHVKLIDISLTPQTTAATTERTESVAKRKDRKSPKKEKRKRIRVEDDTSDDQTTDDDNHYDRDDTDDDDRH</sequence>
<evidence type="ECO:0000256" key="6">
    <source>
        <dbReference type="RuleBase" id="RU364107"/>
    </source>
</evidence>
<proteinExistence type="inferred from homology"/>
<dbReference type="AlphaFoldDB" id="A0A7R9KGJ7"/>
<dbReference type="InterPro" id="IPR016024">
    <property type="entry name" value="ARM-type_fold"/>
</dbReference>
<keyword evidence="3 6" id="KW-0677">Repeat</keyword>
<feature type="region of interest" description="Disordered" evidence="7">
    <location>
        <begin position="1001"/>
        <end position="1059"/>
    </location>
</feature>
<dbReference type="Pfam" id="PF12830">
    <property type="entry name" value="Nipped-B_C"/>
    <property type="match status" value="1"/>
</dbReference>
<dbReference type="InterPro" id="IPR024986">
    <property type="entry name" value="Nipped-B_C"/>
</dbReference>
<reference evidence="9" key="1">
    <citation type="submission" date="2020-11" db="EMBL/GenBank/DDBJ databases">
        <authorList>
            <person name="Tran Van P."/>
        </authorList>
    </citation>
    <scope>NUCLEOTIDE SEQUENCE</scope>
</reference>
<dbReference type="InterPro" id="IPR033031">
    <property type="entry name" value="Scc2/Nipped-B"/>
</dbReference>
<feature type="region of interest" description="Disordered" evidence="7">
    <location>
        <begin position="727"/>
        <end position="752"/>
    </location>
</feature>
<evidence type="ECO:0000256" key="5">
    <source>
        <dbReference type="ARBA" id="ARBA00023306"/>
    </source>
</evidence>
<evidence type="ECO:0000256" key="1">
    <source>
        <dbReference type="ARBA" id="ARBA00004123"/>
    </source>
</evidence>
<dbReference type="GO" id="GO:0061775">
    <property type="term" value="F:cohesin loader activity"/>
    <property type="evidence" value="ECO:0007669"/>
    <property type="project" value="InterPro"/>
</dbReference>
<dbReference type="GO" id="GO:0003682">
    <property type="term" value="F:chromatin binding"/>
    <property type="evidence" value="ECO:0007669"/>
    <property type="project" value="TreeGrafter"/>
</dbReference>
<evidence type="ECO:0000256" key="3">
    <source>
        <dbReference type="ARBA" id="ARBA00022737"/>
    </source>
</evidence>
<dbReference type="Gene3D" id="1.25.10.10">
    <property type="entry name" value="Leucine-rich Repeat Variant"/>
    <property type="match status" value="1"/>
</dbReference>
<dbReference type="InterPro" id="IPR026003">
    <property type="entry name" value="Cohesin_HEAT"/>
</dbReference>
<name>A0A7R9KGJ7_9ACAR</name>
<comment type="similarity">
    <text evidence="2 6">Belongs to the SCC2/Nipped-B family.</text>
</comment>
<evidence type="ECO:0000313" key="9">
    <source>
        <dbReference type="EMBL" id="CAD7621371.1"/>
    </source>
</evidence>
<dbReference type="EMBL" id="OC855159">
    <property type="protein sequence ID" value="CAD7621371.1"/>
    <property type="molecule type" value="Genomic_DNA"/>
</dbReference>
<dbReference type="PANTHER" id="PTHR21704">
    <property type="entry name" value="NIPPED-B-LIKE PROTEIN DELANGIN SCC2-RELATED"/>
    <property type="match status" value="1"/>
</dbReference>
<dbReference type="EMBL" id="CAJPIZ010000584">
    <property type="protein sequence ID" value="CAG2101801.1"/>
    <property type="molecule type" value="Genomic_DNA"/>
</dbReference>
<accession>A0A7R9KGJ7</accession>
<dbReference type="GO" id="GO:0090694">
    <property type="term" value="C:Scc2-Scc4 cohesin loading complex"/>
    <property type="evidence" value="ECO:0007669"/>
    <property type="project" value="TreeGrafter"/>
</dbReference>
<evidence type="ECO:0000256" key="2">
    <source>
        <dbReference type="ARBA" id="ARBA00009252"/>
    </source>
</evidence>
<dbReference type="GO" id="GO:0034087">
    <property type="term" value="P:establishment of mitotic sister chromatid cohesion"/>
    <property type="evidence" value="ECO:0007669"/>
    <property type="project" value="TreeGrafter"/>
</dbReference>
<dbReference type="OrthoDB" id="418242at2759"/>
<evidence type="ECO:0000259" key="8">
    <source>
        <dbReference type="Pfam" id="PF12830"/>
    </source>
</evidence>
<organism evidence="9">
    <name type="scientific">Medioppia subpectinata</name>
    <dbReference type="NCBI Taxonomy" id="1979941"/>
    <lineage>
        <taxon>Eukaryota</taxon>
        <taxon>Metazoa</taxon>
        <taxon>Ecdysozoa</taxon>
        <taxon>Arthropoda</taxon>
        <taxon>Chelicerata</taxon>
        <taxon>Arachnida</taxon>
        <taxon>Acari</taxon>
        <taxon>Acariformes</taxon>
        <taxon>Sarcoptiformes</taxon>
        <taxon>Oribatida</taxon>
        <taxon>Brachypylina</taxon>
        <taxon>Oppioidea</taxon>
        <taxon>Oppiidae</taxon>
        <taxon>Medioppia</taxon>
    </lineage>
</organism>
<keyword evidence="5 6" id="KW-0131">Cell cycle</keyword>
<feature type="compositionally biased region" description="Basic residues" evidence="7">
    <location>
        <begin position="1016"/>
        <end position="1030"/>
    </location>
</feature>
<dbReference type="GO" id="GO:0140588">
    <property type="term" value="P:chromatin looping"/>
    <property type="evidence" value="ECO:0007669"/>
    <property type="project" value="InterPro"/>
</dbReference>
<evidence type="ECO:0000313" key="10">
    <source>
        <dbReference type="Proteomes" id="UP000759131"/>
    </source>
</evidence>
<dbReference type="GO" id="GO:0010468">
    <property type="term" value="P:regulation of gene expression"/>
    <property type="evidence" value="ECO:0007669"/>
    <property type="project" value="InterPro"/>
</dbReference>
<comment type="subcellular location">
    <subcellularLocation>
        <location evidence="1 6">Nucleus</location>
    </subcellularLocation>
</comment>
<dbReference type="GO" id="GO:1990414">
    <property type="term" value="P:replication-born double-strand break repair via sister chromatid exchange"/>
    <property type="evidence" value="ECO:0007669"/>
    <property type="project" value="TreeGrafter"/>
</dbReference>
<keyword evidence="10" id="KW-1185">Reference proteome</keyword>